<evidence type="ECO:0000313" key="2">
    <source>
        <dbReference type="EMBL" id="TGY55792.1"/>
    </source>
</evidence>
<dbReference type="RefSeq" id="WP_121736666.1">
    <property type="nucleotide sequence ID" value="NZ_QXXG01000025.1"/>
</dbReference>
<evidence type="ECO:0000313" key="4">
    <source>
        <dbReference type="Proteomes" id="UP000310032"/>
    </source>
</evidence>
<gene>
    <name evidence="1" type="ORF">D7V78_13645</name>
    <name evidence="2" type="ORF">E5342_13530</name>
</gene>
<comment type="caution">
    <text evidence="1">The sequence shown here is derived from an EMBL/GenBank/DDBJ whole genome shotgun (WGS) entry which is preliminary data.</text>
</comment>
<dbReference type="EMBL" id="RAYI01000026">
    <property type="protein sequence ID" value="RLT72892.1"/>
    <property type="molecule type" value="Genomic_DNA"/>
</dbReference>
<sequence>MFNEIFMTVPDHGVTGRCSYALSDLLTYICGGEDYVDMSELSHIRARDCGLLNNTDRSPSPDTFERLMNAYVSENHIMIG</sequence>
<proteinExistence type="predicted"/>
<organism evidence="1 3">
    <name type="scientific">Parabacteroides distasonis</name>
    <dbReference type="NCBI Taxonomy" id="823"/>
    <lineage>
        <taxon>Bacteria</taxon>
        <taxon>Pseudomonadati</taxon>
        <taxon>Bacteroidota</taxon>
        <taxon>Bacteroidia</taxon>
        <taxon>Bacteroidales</taxon>
        <taxon>Tannerellaceae</taxon>
        <taxon>Parabacteroides</taxon>
    </lineage>
</organism>
<reference evidence="2 4" key="2">
    <citation type="submission" date="2019-04" db="EMBL/GenBank/DDBJ databases">
        <title>Microbes associate with the intestines of laboratory mice.</title>
        <authorList>
            <person name="Navarre W."/>
            <person name="Wong E."/>
            <person name="Huang K."/>
            <person name="Tropini C."/>
            <person name="Ng K."/>
            <person name="Yu B."/>
        </authorList>
    </citation>
    <scope>NUCLEOTIDE SEQUENCE [LARGE SCALE GENOMIC DNA]</scope>
    <source>
        <strain evidence="2 4">NM39_I3</strain>
    </source>
</reference>
<name>A0A3L7ZPQ5_PARDI</name>
<reference evidence="1 3" key="1">
    <citation type="submission" date="2018-09" db="EMBL/GenBank/DDBJ databases">
        <title>Murine metabolic-syndrome-specific gut microbial biobank.</title>
        <authorList>
            <person name="Liu C."/>
        </authorList>
    </citation>
    <scope>NUCLEOTIDE SEQUENCE [LARGE SCALE GENOMIC DNA]</scope>
    <source>
        <strain evidence="1 3">8-P5</strain>
    </source>
</reference>
<dbReference type="Proteomes" id="UP000310032">
    <property type="component" value="Unassembled WGS sequence"/>
</dbReference>
<evidence type="ECO:0000313" key="3">
    <source>
        <dbReference type="Proteomes" id="UP000278164"/>
    </source>
</evidence>
<dbReference type="EMBL" id="SRYM01000043">
    <property type="protein sequence ID" value="TGY55792.1"/>
    <property type="molecule type" value="Genomic_DNA"/>
</dbReference>
<accession>A0A3L7ZPQ5</accession>
<dbReference type="Proteomes" id="UP000278164">
    <property type="component" value="Unassembled WGS sequence"/>
</dbReference>
<evidence type="ECO:0000313" key="1">
    <source>
        <dbReference type="EMBL" id="RLT72892.1"/>
    </source>
</evidence>
<dbReference type="AlphaFoldDB" id="A0A3L7ZPQ5"/>
<protein>
    <submittedName>
        <fullName evidence="1">Uncharacterized protein</fullName>
    </submittedName>
</protein>